<keyword evidence="2" id="KW-1185">Reference proteome</keyword>
<name>A0A1X0WAG1_9GAMM</name>
<sequence length="143" mass="15991">MPQNGYTLGRDIAVDIVTAYGTLRIPQVISFDAKPKVNSLEITPLNGLTDELLIPKNWGGTIEAERQDATLDAWWAQWEADYYSGVNRAAGTITETIEEVNGSVSVWRYTNVQIHFTDPGKKSGDQTVRQSMTFTAQRRIRVS</sequence>
<dbReference type="RefSeq" id="WP_084913186.1">
    <property type="nucleotide sequence ID" value="NZ_CAUQAZ010000028.1"/>
</dbReference>
<dbReference type="Proteomes" id="UP000192536">
    <property type="component" value="Unassembled WGS sequence"/>
</dbReference>
<reference evidence="1 2" key="1">
    <citation type="journal article" date="2017" name="Int. J. Syst. Evol. Microbiol.">
        <title>Rouxiella badensis sp. nov. and Rouxiella silvae sp. nov. isolated from peat bog soil in Germany and emendation of the genus description.</title>
        <authorList>
            <person name="Le Fleche-Mateos A."/>
            <person name="Kugler J.H."/>
            <person name="Hansen S.H."/>
            <person name="Syldatk C."/>
            <person name="Hausmann R."/>
            <person name="Lomprez F."/>
            <person name="Vandenbogaert M."/>
            <person name="Manuguerra J.C."/>
            <person name="Grimont P.A."/>
        </authorList>
    </citation>
    <scope>NUCLEOTIDE SEQUENCE [LARGE SCALE GENOMIC DNA]</scope>
    <source>
        <strain evidence="1 2">DSM 100043</strain>
    </source>
</reference>
<evidence type="ECO:0008006" key="3">
    <source>
        <dbReference type="Google" id="ProtNLM"/>
    </source>
</evidence>
<dbReference type="EMBL" id="MRWE01000043">
    <property type="protein sequence ID" value="ORJ23759.1"/>
    <property type="molecule type" value="Genomic_DNA"/>
</dbReference>
<protein>
    <recommendedName>
        <fullName evidence="3">Phage tail protein</fullName>
    </recommendedName>
</protein>
<dbReference type="STRING" id="1646377.BS640_19675"/>
<dbReference type="AlphaFoldDB" id="A0A1X0WAG1"/>
<organism evidence="1 2">
    <name type="scientific">Rouxiella badensis</name>
    <dbReference type="NCBI Taxonomy" id="1646377"/>
    <lineage>
        <taxon>Bacteria</taxon>
        <taxon>Pseudomonadati</taxon>
        <taxon>Pseudomonadota</taxon>
        <taxon>Gammaproteobacteria</taxon>
        <taxon>Enterobacterales</taxon>
        <taxon>Yersiniaceae</taxon>
        <taxon>Rouxiella</taxon>
    </lineage>
</organism>
<comment type="caution">
    <text evidence="1">The sequence shown here is derived from an EMBL/GenBank/DDBJ whole genome shotgun (WGS) entry which is preliminary data.</text>
</comment>
<accession>A0A1X0WAG1</accession>
<gene>
    <name evidence="1" type="ORF">BS640_19675</name>
</gene>
<proteinExistence type="predicted"/>
<evidence type="ECO:0000313" key="1">
    <source>
        <dbReference type="EMBL" id="ORJ23759.1"/>
    </source>
</evidence>
<evidence type="ECO:0000313" key="2">
    <source>
        <dbReference type="Proteomes" id="UP000192536"/>
    </source>
</evidence>